<accession>A0AA39LFG1</accession>
<dbReference type="AlphaFoldDB" id="A0AA39LFG1"/>
<reference evidence="2" key="1">
    <citation type="submission" date="2023-06" db="EMBL/GenBank/DDBJ databases">
        <title>Genomic analysis of the entomopathogenic nematode Steinernema hermaphroditum.</title>
        <authorList>
            <person name="Schwarz E.M."/>
            <person name="Heppert J.K."/>
            <person name="Baniya A."/>
            <person name="Schwartz H.T."/>
            <person name="Tan C.-H."/>
            <person name="Antoshechkin I."/>
            <person name="Sternberg P.W."/>
            <person name="Goodrich-Blair H."/>
            <person name="Dillman A.R."/>
        </authorList>
    </citation>
    <scope>NUCLEOTIDE SEQUENCE</scope>
    <source>
        <strain evidence="2">PS9179</strain>
        <tissue evidence="2">Whole animal</tissue>
    </source>
</reference>
<evidence type="ECO:0000256" key="1">
    <source>
        <dbReference type="SAM" id="SignalP"/>
    </source>
</evidence>
<name>A0AA39LFG1_9BILA</name>
<sequence>MKGVFLLLLFLFILTVSAETEFLLNEGMRGQMFQTRSRVRRQWMNAAAGWTGWRCSGFNGLFLDCVGRK</sequence>
<evidence type="ECO:0000313" key="2">
    <source>
        <dbReference type="EMBL" id="KAK0395312.1"/>
    </source>
</evidence>
<proteinExistence type="predicted"/>
<gene>
    <name evidence="2" type="ORF">QR680_001222</name>
</gene>
<feature type="chain" id="PRO_5041280726" evidence="1">
    <location>
        <begin position="19"/>
        <end position="69"/>
    </location>
</feature>
<feature type="signal peptide" evidence="1">
    <location>
        <begin position="1"/>
        <end position="18"/>
    </location>
</feature>
<keyword evidence="1" id="KW-0732">Signal</keyword>
<protein>
    <submittedName>
        <fullName evidence="2">Uncharacterized protein</fullName>
    </submittedName>
</protein>
<evidence type="ECO:0000313" key="3">
    <source>
        <dbReference type="Proteomes" id="UP001175271"/>
    </source>
</evidence>
<keyword evidence="3" id="KW-1185">Reference proteome</keyword>
<dbReference type="EMBL" id="JAUCMV010000005">
    <property type="protein sequence ID" value="KAK0395312.1"/>
    <property type="molecule type" value="Genomic_DNA"/>
</dbReference>
<dbReference type="Proteomes" id="UP001175271">
    <property type="component" value="Unassembled WGS sequence"/>
</dbReference>
<comment type="caution">
    <text evidence="2">The sequence shown here is derived from an EMBL/GenBank/DDBJ whole genome shotgun (WGS) entry which is preliminary data.</text>
</comment>
<organism evidence="2 3">
    <name type="scientific">Steinernema hermaphroditum</name>
    <dbReference type="NCBI Taxonomy" id="289476"/>
    <lineage>
        <taxon>Eukaryota</taxon>
        <taxon>Metazoa</taxon>
        <taxon>Ecdysozoa</taxon>
        <taxon>Nematoda</taxon>
        <taxon>Chromadorea</taxon>
        <taxon>Rhabditida</taxon>
        <taxon>Tylenchina</taxon>
        <taxon>Panagrolaimomorpha</taxon>
        <taxon>Strongyloidoidea</taxon>
        <taxon>Steinernematidae</taxon>
        <taxon>Steinernema</taxon>
    </lineage>
</organism>